<organism evidence="2 3">
    <name type="scientific">Mycena metata</name>
    <dbReference type="NCBI Taxonomy" id="1033252"/>
    <lineage>
        <taxon>Eukaryota</taxon>
        <taxon>Fungi</taxon>
        <taxon>Dikarya</taxon>
        <taxon>Basidiomycota</taxon>
        <taxon>Agaricomycotina</taxon>
        <taxon>Agaricomycetes</taxon>
        <taxon>Agaricomycetidae</taxon>
        <taxon>Agaricales</taxon>
        <taxon>Marasmiineae</taxon>
        <taxon>Mycenaceae</taxon>
        <taxon>Mycena</taxon>
    </lineage>
</organism>
<feature type="non-terminal residue" evidence="2">
    <location>
        <position position="1"/>
    </location>
</feature>
<name>A0AAD7DPL8_9AGAR</name>
<sequence length="205" mass="22283">GHARSEEKIGEGGGHWDSGPRVDVYAQLPAIPQYRTQHHQPPILQRRAASCSSSTTYSAAEPAADSSSTGIQKGATTHECTTTSFRTARPARRRHILLVVQVRGGMHTCSADATSKTDWAARLAPNRRCFRQQPTSTHPSASCLNGAHALPHRHPKVPMTCTRQCGAPNRCVLLHSSCIARVRTPPKSEYARHHPGTAASSQFVR</sequence>
<dbReference type="AlphaFoldDB" id="A0AAD7DPL8"/>
<feature type="region of interest" description="Disordered" evidence="1">
    <location>
        <begin position="55"/>
        <end position="83"/>
    </location>
</feature>
<protein>
    <submittedName>
        <fullName evidence="2">Uncharacterized protein</fullName>
    </submittedName>
</protein>
<feature type="compositionally biased region" description="Polar residues" evidence="1">
    <location>
        <begin position="65"/>
        <end position="83"/>
    </location>
</feature>
<feature type="compositionally biased region" description="Basic and acidic residues" evidence="1">
    <location>
        <begin position="1"/>
        <end position="10"/>
    </location>
</feature>
<evidence type="ECO:0000256" key="1">
    <source>
        <dbReference type="SAM" id="MobiDB-lite"/>
    </source>
</evidence>
<dbReference type="EMBL" id="JARKIB010000653">
    <property type="protein sequence ID" value="KAJ7695568.1"/>
    <property type="molecule type" value="Genomic_DNA"/>
</dbReference>
<gene>
    <name evidence="2" type="ORF">B0H16DRAFT_1842906</name>
</gene>
<reference evidence="2" key="1">
    <citation type="submission" date="2023-03" db="EMBL/GenBank/DDBJ databases">
        <title>Massive genome expansion in bonnet fungi (Mycena s.s.) driven by repeated elements and novel gene families across ecological guilds.</title>
        <authorList>
            <consortium name="Lawrence Berkeley National Laboratory"/>
            <person name="Harder C.B."/>
            <person name="Miyauchi S."/>
            <person name="Viragh M."/>
            <person name="Kuo A."/>
            <person name="Thoen E."/>
            <person name="Andreopoulos B."/>
            <person name="Lu D."/>
            <person name="Skrede I."/>
            <person name="Drula E."/>
            <person name="Henrissat B."/>
            <person name="Morin E."/>
            <person name="Kohler A."/>
            <person name="Barry K."/>
            <person name="LaButti K."/>
            <person name="Morin E."/>
            <person name="Salamov A."/>
            <person name="Lipzen A."/>
            <person name="Mereny Z."/>
            <person name="Hegedus B."/>
            <person name="Baldrian P."/>
            <person name="Stursova M."/>
            <person name="Weitz H."/>
            <person name="Taylor A."/>
            <person name="Grigoriev I.V."/>
            <person name="Nagy L.G."/>
            <person name="Martin F."/>
            <person name="Kauserud H."/>
        </authorList>
    </citation>
    <scope>NUCLEOTIDE SEQUENCE</scope>
    <source>
        <strain evidence="2">CBHHK182m</strain>
    </source>
</reference>
<feature type="region of interest" description="Disordered" evidence="1">
    <location>
        <begin position="1"/>
        <end position="21"/>
    </location>
</feature>
<proteinExistence type="predicted"/>
<accession>A0AAD7DPL8</accession>
<comment type="caution">
    <text evidence="2">The sequence shown here is derived from an EMBL/GenBank/DDBJ whole genome shotgun (WGS) entry which is preliminary data.</text>
</comment>
<evidence type="ECO:0000313" key="2">
    <source>
        <dbReference type="EMBL" id="KAJ7695568.1"/>
    </source>
</evidence>
<dbReference type="Proteomes" id="UP001215598">
    <property type="component" value="Unassembled WGS sequence"/>
</dbReference>
<feature type="region of interest" description="Disordered" evidence="1">
    <location>
        <begin position="186"/>
        <end position="205"/>
    </location>
</feature>
<evidence type="ECO:0000313" key="3">
    <source>
        <dbReference type="Proteomes" id="UP001215598"/>
    </source>
</evidence>
<keyword evidence="3" id="KW-1185">Reference proteome</keyword>